<feature type="transmembrane region" description="Helical" evidence="1">
    <location>
        <begin position="108"/>
        <end position="129"/>
    </location>
</feature>
<name>A0A5M8QVV9_9BACT</name>
<dbReference type="EMBL" id="VBSN01000027">
    <property type="protein sequence ID" value="KAA6440289.1"/>
    <property type="molecule type" value="Genomic_DNA"/>
</dbReference>
<dbReference type="Pfam" id="PF10882">
    <property type="entry name" value="bPH_5"/>
    <property type="match status" value="1"/>
</dbReference>
<evidence type="ECO:0000256" key="1">
    <source>
        <dbReference type="SAM" id="Phobius"/>
    </source>
</evidence>
<dbReference type="RefSeq" id="WP_139011303.1">
    <property type="nucleotide sequence ID" value="NZ_VBSN01000027.1"/>
</dbReference>
<evidence type="ECO:0000313" key="4">
    <source>
        <dbReference type="Proteomes" id="UP000323994"/>
    </source>
</evidence>
<dbReference type="AlphaFoldDB" id="A0A5M8QVV9"/>
<keyword evidence="4" id="KW-1185">Reference proteome</keyword>
<dbReference type="InterPro" id="IPR027783">
    <property type="entry name" value="Bacterial_PH-related"/>
</dbReference>
<dbReference type="OrthoDB" id="954876at2"/>
<evidence type="ECO:0000313" key="3">
    <source>
        <dbReference type="EMBL" id="KAA6440289.1"/>
    </source>
</evidence>
<proteinExistence type="predicted"/>
<dbReference type="InterPro" id="IPR017259">
    <property type="entry name" value="UCP037672"/>
</dbReference>
<evidence type="ECO:0000259" key="2">
    <source>
        <dbReference type="Pfam" id="PF10882"/>
    </source>
</evidence>
<feature type="transmembrane region" description="Helical" evidence="1">
    <location>
        <begin position="76"/>
        <end position="96"/>
    </location>
</feature>
<keyword evidence="1" id="KW-0812">Transmembrane</keyword>
<feature type="domain" description="Bacterial Pleckstrin homology" evidence="2">
    <location>
        <begin position="136"/>
        <end position="226"/>
    </location>
</feature>
<dbReference type="Pfam" id="PF12650">
    <property type="entry name" value="DUF3784"/>
    <property type="match status" value="1"/>
</dbReference>
<comment type="caution">
    <text evidence="3">The sequence shown here is derived from an EMBL/GenBank/DDBJ whole genome shotgun (WGS) entry which is preliminary data.</text>
</comment>
<dbReference type="Proteomes" id="UP000323994">
    <property type="component" value="Unassembled WGS sequence"/>
</dbReference>
<keyword evidence="1" id="KW-0472">Membrane</keyword>
<organism evidence="3 4">
    <name type="scientific">Dyadobacter flavalbus</name>
    <dbReference type="NCBI Taxonomy" id="2579942"/>
    <lineage>
        <taxon>Bacteria</taxon>
        <taxon>Pseudomonadati</taxon>
        <taxon>Bacteroidota</taxon>
        <taxon>Cytophagia</taxon>
        <taxon>Cytophagales</taxon>
        <taxon>Spirosomataceae</taxon>
        <taxon>Dyadobacter</taxon>
    </lineage>
</organism>
<protein>
    <submittedName>
        <fullName evidence="3">DUF3784 domain-containing protein</fullName>
    </submittedName>
</protein>
<keyword evidence="1" id="KW-1133">Transmembrane helix</keyword>
<accession>A0A5M8QVV9</accession>
<sequence>MLVTAIFLSLVFILLGSIVTVNNAKYILSGYNTMSESDRAKMDVAAYLRFFKKFHLFLGISLLTGFLILTRLNHNWASAFIILYPLVAYAFLIARGNVYYRGTKGQKAGTYVGIAILLVIAIGTGTTLFSSFRNSKIRLADDHLIIEGMYGFRIEKSQITELNLAKDTPKISVKTNGFAAGDYAKGSFRTTDGRNIKLFVNKTVSPYLLIRTNSEEIYFSSDEVSSAEMYLRIKYWTRE</sequence>
<reference evidence="3 4" key="1">
    <citation type="submission" date="2019-05" db="EMBL/GenBank/DDBJ databases">
        <authorList>
            <person name="Qu J.-H."/>
        </authorList>
    </citation>
    <scope>NUCLEOTIDE SEQUENCE [LARGE SCALE GENOMIC DNA]</scope>
    <source>
        <strain evidence="3 4">NS28</strain>
    </source>
</reference>
<gene>
    <name evidence="3" type="ORF">FEM33_06705</name>
</gene>
<feature type="transmembrane region" description="Helical" evidence="1">
    <location>
        <begin position="47"/>
        <end position="69"/>
    </location>
</feature>